<dbReference type="Pfam" id="PF13651">
    <property type="entry name" value="EcoRI_methylase"/>
    <property type="match status" value="1"/>
</dbReference>
<dbReference type="AlphaFoldDB" id="A0A269TJ84"/>
<reference evidence="3" key="1">
    <citation type="submission" date="2017-08" db="EMBL/GenBank/DDBJ databases">
        <authorList>
            <person name="Alvarez-Ponce D."/>
            <person name="Weitzman C.L."/>
            <person name="Tillett R.L."/>
            <person name="Sandmeier F.C."/>
            <person name="Tracy C.R."/>
        </authorList>
    </citation>
    <scope>NUCLEOTIDE SEQUENCE [LARGE SCALE GENOMIC DNA]</scope>
    <source>
        <strain evidence="3">723</strain>
    </source>
</reference>
<feature type="compositionally biased region" description="Basic and acidic residues" evidence="1">
    <location>
        <begin position="91"/>
        <end position="117"/>
    </location>
</feature>
<organism evidence="2 3">
    <name type="scientific">Mycoplasmopsis agassizii</name>
    <dbReference type="NCBI Taxonomy" id="33922"/>
    <lineage>
        <taxon>Bacteria</taxon>
        <taxon>Bacillati</taxon>
        <taxon>Mycoplasmatota</taxon>
        <taxon>Mycoplasmoidales</taxon>
        <taxon>Metamycoplasmataceae</taxon>
        <taxon>Mycoplasmopsis</taxon>
    </lineage>
</organism>
<comment type="caution">
    <text evidence="2">The sequence shown here is derived from an EMBL/GenBank/DDBJ whole genome shotgun (WGS) entry which is preliminary data.</text>
</comment>
<dbReference type="EMBL" id="NQNY01000004">
    <property type="protein sequence ID" value="PAK21514.1"/>
    <property type="molecule type" value="Genomic_DNA"/>
</dbReference>
<dbReference type="OrthoDB" id="9774673at2"/>
<name>A0A269TJ84_9BACT</name>
<evidence type="ECO:0000256" key="1">
    <source>
        <dbReference type="SAM" id="MobiDB-lite"/>
    </source>
</evidence>
<gene>
    <name evidence="2" type="ORF">CJJ23_01850</name>
</gene>
<evidence type="ECO:0000313" key="2">
    <source>
        <dbReference type="EMBL" id="PAK21514.1"/>
    </source>
</evidence>
<proteinExistence type="predicted"/>
<dbReference type="Proteomes" id="UP000216943">
    <property type="component" value="Unassembled WGS sequence"/>
</dbReference>
<feature type="region of interest" description="Disordered" evidence="1">
    <location>
        <begin position="91"/>
        <end position="125"/>
    </location>
</feature>
<protein>
    <submittedName>
        <fullName evidence="2">Uncharacterized protein</fullName>
    </submittedName>
</protein>
<evidence type="ECO:0000313" key="3">
    <source>
        <dbReference type="Proteomes" id="UP000216943"/>
    </source>
</evidence>
<dbReference type="InterPro" id="IPR025247">
    <property type="entry name" value="EcoRI-like_methylase"/>
</dbReference>
<accession>A0A269TJ84</accession>
<sequence length="125" mass="15106">MQKKFLIIGNKNAISYKETFSLIKEKKIWLGRTNVKIFKTFDHEGEKFKQFGNVGWFTNLEHGLRHEKLKLLTMEENLIYDKRLVKAIREAEKRSREEKPRREAEKRSREEKPRREATNTISQVW</sequence>